<dbReference type="EnsemblMetazoa" id="XM_014392856.2">
    <property type="protein sequence ID" value="XP_014248342.1"/>
    <property type="gene ID" value="LOC106666001"/>
</dbReference>
<dbReference type="InterPro" id="IPR020719">
    <property type="entry name" value="RNA3'_term_phos_cycl-like_CS"/>
</dbReference>
<comment type="similarity">
    <text evidence="2">Belongs to the RNA 3'-terminal cyclase family. Type 2 subfamily.</text>
</comment>
<dbReference type="Gene3D" id="3.30.360.20">
    <property type="entry name" value="RNA 3'-terminal phosphate cyclase, insert domain"/>
    <property type="match status" value="1"/>
</dbReference>
<dbReference type="Proteomes" id="UP000494040">
    <property type="component" value="Unassembled WGS sequence"/>
</dbReference>
<dbReference type="Pfam" id="PF05189">
    <property type="entry name" value="RTC_insert"/>
    <property type="match status" value="1"/>
</dbReference>
<protein>
    <recommendedName>
        <fullName evidence="9">RNA 3'-terminal phosphate cyclase-like protein</fullName>
    </recommendedName>
</protein>
<dbReference type="InterPro" id="IPR013791">
    <property type="entry name" value="RNA3'-term_phos_cycl_insert"/>
</dbReference>
<evidence type="ECO:0000256" key="3">
    <source>
        <dbReference type="ARBA" id="ARBA00022517"/>
    </source>
</evidence>
<feature type="domain" description="RNA 3'-terminal phosphate cyclase" evidence="5">
    <location>
        <begin position="9"/>
        <end position="338"/>
    </location>
</feature>
<comment type="subcellular location">
    <subcellularLocation>
        <location evidence="1">Nucleus</location>
        <location evidence="1">Nucleolus</location>
    </subcellularLocation>
</comment>
<dbReference type="GO" id="GO:0000479">
    <property type="term" value="P:endonucleolytic cleavage of tricistronic rRNA transcript (SSU-rRNA, 5.8S rRNA, LSU-rRNA)"/>
    <property type="evidence" value="ECO:0007669"/>
    <property type="project" value="TreeGrafter"/>
</dbReference>
<evidence type="ECO:0000313" key="7">
    <source>
        <dbReference type="EnsemblMetazoa" id="XP_014248342.1"/>
    </source>
</evidence>
<dbReference type="InterPro" id="IPR037136">
    <property type="entry name" value="RNA3'_phos_cyclase_dom_sf"/>
</dbReference>
<dbReference type="OrthoDB" id="1911237at2759"/>
<dbReference type="PANTHER" id="PTHR11096">
    <property type="entry name" value="RNA 3' TERMINAL PHOSPHATE CYCLASE"/>
    <property type="match status" value="1"/>
</dbReference>
<dbReference type="InterPro" id="IPR013792">
    <property type="entry name" value="RNA3'P_cycl/enolpyr_Trfase_a/b"/>
</dbReference>
<proteinExistence type="inferred from homology"/>
<keyword evidence="8" id="KW-1185">Reference proteome</keyword>
<organism evidence="7 8">
    <name type="scientific">Cimex lectularius</name>
    <name type="common">Bed bug</name>
    <name type="synonym">Acanthia lectularia</name>
    <dbReference type="NCBI Taxonomy" id="79782"/>
    <lineage>
        <taxon>Eukaryota</taxon>
        <taxon>Metazoa</taxon>
        <taxon>Ecdysozoa</taxon>
        <taxon>Arthropoda</taxon>
        <taxon>Hexapoda</taxon>
        <taxon>Insecta</taxon>
        <taxon>Pterygota</taxon>
        <taxon>Neoptera</taxon>
        <taxon>Paraneoptera</taxon>
        <taxon>Hemiptera</taxon>
        <taxon>Heteroptera</taxon>
        <taxon>Panheteroptera</taxon>
        <taxon>Cimicomorpha</taxon>
        <taxon>Cimicidae</taxon>
        <taxon>Cimex</taxon>
    </lineage>
</organism>
<dbReference type="Gene3D" id="3.65.10.20">
    <property type="entry name" value="RNA 3'-terminal phosphate cyclase domain"/>
    <property type="match status" value="1"/>
</dbReference>
<dbReference type="KEGG" id="clec:106666001"/>
<dbReference type="SUPFAM" id="SSF55205">
    <property type="entry name" value="EPT/RTPC-like"/>
    <property type="match status" value="1"/>
</dbReference>
<dbReference type="InterPro" id="IPR036553">
    <property type="entry name" value="RPTC_insert"/>
</dbReference>
<evidence type="ECO:0000256" key="4">
    <source>
        <dbReference type="ARBA" id="ARBA00023242"/>
    </source>
</evidence>
<dbReference type="GO" id="GO:0004521">
    <property type="term" value="F:RNA endonuclease activity"/>
    <property type="evidence" value="ECO:0007669"/>
    <property type="project" value="TreeGrafter"/>
</dbReference>
<keyword evidence="4" id="KW-0539">Nucleus</keyword>
<evidence type="ECO:0008006" key="9">
    <source>
        <dbReference type="Google" id="ProtNLM"/>
    </source>
</evidence>
<evidence type="ECO:0000256" key="2">
    <source>
        <dbReference type="ARBA" id="ARBA00007089"/>
    </source>
</evidence>
<evidence type="ECO:0000259" key="5">
    <source>
        <dbReference type="Pfam" id="PF01137"/>
    </source>
</evidence>
<gene>
    <name evidence="7" type="primary">106666001</name>
</gene>
<evidence type="ECO:0000256" key="1">
    <source>
        <dbReference type="ARBA" id="ARBA00004604"/>
    </source>
</evidence>
<dbReference type="AlphaFoldDB" id="A0A8I6RN84"/>
<keyword evidence="3" id="KW-0690">Ribosome biogenesis</keyword>
<evidence type="ECO:0000313" key="8">
    <source>
        <dbReference type="Proteomes" id="UP000494040"/>
    </source>
</evidence>
<accession>A0A8I6RN84</accession>
<dbReference type="GO" id="GO:0005730">
    <property type="term" value="C:nucleolus"/>
    <property type="evidence" value="ECO:0007669"/>
    <property type="project" value="UniProtKB-SubCell"/>
</dbReference>
<dbReference type="OMA" id="YTDQNKG"/>
<dbReference type="PROSITE" id="PS01287">
    <property type="entry name" value="RTC"/>
    <property type="match status" value="1"/>
</dbReference>
<reference evidence="7" key="1">
    <citation type="submission" date="2022-01" db="UniProtKB">
        <authorList>
            <consortium name="EnsemblMetazoa"/>
        </authorList>
    </citation>
    <scope>IDENTIFICATION</scope>
</reference>
<dbReference type="CDD" id="cd00875">
    <property type="entry name" value="RNA_Cyclase_Class_I"/>
    <property type="match status" value="1"/>
</dbReference>
<evidence type="ECO:0000259" key="6">
    <source>
        <dbReference type="Pfam" id="PF05189"/>
    </source>
</evidence>
<dbReference type="InterPro" id="IPR016443">
    <property type="entry name" value="RNA3'_term_phos_cyc_type_2"/>
</dbReference>
<dbReference type="InterPro" id="IPR023797">
    <property type="entry name" value="RNA3'_phos_cyclase_dom"/>
</dbReference>
<dbReference type="NCBIfam" id="TIGR03400">
    <property type="entry name" value="18S_RNA_Rcl1p"/>
    <property type="match status" value="1"/>
</dbReference>
<sequence>MVKISNFLQFEGSNFMRQRLILSVLTGKSITIKKIRSNEMEPGLREYEVNLLRLIDKMTNGTWLEVNETGTEFSFTPGSLIGGPLEHECCKLRGIGYYLEVVFALAPFCKVALSITLKGVTNNQVDPSVDAFKHGAVSVLKKFIVVDPGIEMQIKKRGMEPEGGGEIYFHCPIVKLKAIQMKDMGKVKKVRGTAYAVKVSPVLANRFIETAKGEMIRFIPNVFITSDFLKGQNGGKSPGFGGCLTAETTTGVILTAEKTTPPPPGQRQTPEDMGKTTAWLLLEEIARGGLVDSSFQSLACLFIAFGQKDVTQLVVGPLSPYTIELLRHLRKFMGLTFKLDPYVEDEDEDQGVGSNKVLITGVGIGYNRFA</sequence>
<dbReference type="InterPro" id="IPR000228">
    <property type="entry name" value="RNA3'_term_phos_cyc"/>
</dbReference>
<name>A0A8I6RN84_CIMLE</name>
<dbReference type="PANTHER" id="PTHR11096:SF1">
    <property type="entry name" value="RNA 3'-TERMINAL PHOSPHATE CYCLASE-LIKE PROTEIN"/>
    <property type="match status" value="1"/>
</dbReference>
<feature type="domain" description="RNA 3'-terminal phosphate cyclase insert" evidence="6">
    <location>
        <begin position="183"/>
        <end position="286"/>
    </location>
</feature>
<dbReference type="Pfam" id="PF01137">
    <property type="entry name" value="RTC"/>
    <property type="match status" value="1"/>
</dbReference>